<sequence length="126" mass="15993">MGENVTSEMEKIDFKKIITKSELYEDVDFVKGTLEIITSTSLGREQKDLEREHWKLKRNEQREQLELERKAQREQWELEREHWKLIRKEQREQFELERKAQKEQWKLEREHWKFKRKEQWELQREH</sequence>
<accession>A0AAV4S6R8</accession>
<dbReference type="AlphaFoldDB" id="A0AAV4S6R8"/>
<keyword evidence="2" id="KW-1185">Reference proteome</keyword>
<evidence type="ECO:0000313" key="2">
    <source>
        <dbReference type="Proteomes" id="UP001054837"/>
    </source>
</evidence>
<comment type="caution">
    <text evidence="1">The sequence shown here is derived from an EMBL/GenBank/DDBJ whole genome shotgun (WGS) entry which is preliminary data.</text>
</comment>
<gene>
    <name evidence="1" type="ORF">CDAR_311951</name>
</gene>
<protein>
    <submittedName>
        <fullName evidence="1">Uncharacterized protein</fullName>
    </submittedName>
</protein>
<evidence type="ECO:0000313" key="1">
    <source>
        <dbReference type="EMBL" id="GIY29835.1"/>
    </source>
</evidence>
<reference evidence="1 2" key="1">
    <citation type="submission" date="2021-06" db="EMBL/GenBank/DDBJ databases">
        <title>Caerostris darwini draft genome.</title>
        <authorList>
            <person name="Kono N."/>
            <person name="Arakawa K."/>
        </authorList>
    </citation>
    <scope>NUCLEOTIDE SEQUENCE [LARGE SCALE GENOMIC DNA]</scope>
</reference>
<organism evidence="1 2">
    <name type="scientific">Caerostris darwini</name>
    <dbReference type="NCBI Taxonomy" id="1538125"/>
    <lineage>
        <taxon>Eukaryota</taxon>
        <taxon>Metazoa</taxon>
        <taxon>Ecdysozoa</taxon>
        <taxon>Arthropoda</taxon>
        <taxon>Chelicerata</taxon>
        <taxon>Arachnida</taxon>
        <taxon>Araneae</taxon>
        <taxon>Araneomorphae</taxon>
        <taxon>Entelegynae</taxon>
        <taxon>Araneoidea</taxon>
        <taxon>Araneidae</taxon>
        <taxon>Caerostris</taxon>
    </lineage>
</organism>
<proteinExistence type="predicted"/>
<dbReference type="Proteomes" id="UP001054837">
    <property type="component" value="Unassembled WGS sequence"/>
</dbReference>
<dbReference type="EMBL" id="BPLQ01007403">
    <property type="protein sequence ID" value="GIY29835.1"/>
    <property type="molecule type" value="Genomic_DNA"/>
</dbReference>
<name>A0AAV4S6R8_9ARAC</name>